<reference evidence="1 2" key="1">
    <citation type="submission" date="2014-09" db="EMBL/GenBank/DDBJ databases">
        <authorList>
            <person name="Chan K.-G."/>
        </authorList>
    </citation>
    <scope>NUCLEOTIDE SEQUENCE [LARGE SCALE GENOMIC DNA]</scope>
    <source>
        <strain evidence="1 2">ND04</strain>
    </source>
</reference>
<protein>
    <submittedName>
        <fullName evidence="1">Uncharacterized protein</fullName>
    </submittedName>
</protein>
<evidence type="ECO:0000313" key="1">
    <source>
        <dbReference type="EMBL" id="AIR86180.1"/>
    </source>
</evidence>
<evidence type="ECO:0000313" key="2">
    <source>
        <dbReference type="Proteomes" id="UP000029495"/>
    </source>
</evidence>
<dbReference type="EMBL" id="CP009454">
    <property type="protein sequence ID" value="AIR86180.1"/>
    <property type="molecule type" value="Genomic_DNA"/>
</dbReference>
<keyword evidence="2" id="KW-1185">Reference proteome</keyword>
<name>A0ABM5RJR0_9GAMM</name>
<proteinExistence type="predicted"/>
<organism evidence="1 2">
    <name type="scientific">Pantoea rwandensis</name>
    <dbReference type="NCBI Taxonomy" id="1076550"/>
    <lineage>
        <taxon>Bacteria</taxon>
        <taxon>Pseudomonadati</taxon>
        <taxon>Pseudomonadota</taxon>
        <taxon>Gammaproteobacteria</taxon>
        <taxon>Enterobacterales</taxon>
        <taxon>Erwiniaceae</taxon>
        <taxon>Pantoea</taxon>
    </lineage>
</organism>
<dbReference type="Proteomes" id="UP000029495">
    <property type="component" value="Chromosome"/>
</dbReference>
<sequence length="62" mass="6807">MCRLGFIAGRVEPRYQFQAHSSPSQPALLSQDFNGNAAQQRNLAGVGNLAKVTGEPGIFFRW</sequence>
<accession>A0ABM5RJR0</accession>
<gene>
    <name evidence="1" type="ORF">LH22_12200</name>
</gene>